<evidence type="ECO:0000313" key="1">
    <source>
        <dbReference type="EMBL" id="QTD54208.1"/>
    </source>
</evidence>
<dbReference type="EMBL" id="CP071793">
    <property type="protein sequence ID" value="QTD54208.1"/>
    <property type="molecule type" value="Genomic_DNA"/>
</dbReference>
<proteinExistence type="predicted"/>
<dbReference type="KEGG" id="scor:J3U87_17320"/>
<gene>
    <name evidence="1" type="ORF">J3U87_17320</name>
</gene>
<dbReference type="AlphaFoldDB" id="A0A8A4TYA6"/>
<dbReference type="RefSeq" id="WP_237384306.1">
    <property type="nucleotide sequence ID" value="NZ_CP071793.1"/>
</dbReference>
<sequence length="108" mass="11524">MPENNVPRYWDIEPKHIRQSFHAEGVCVPITVRGAPRGSLVVQSLDSSVATVEGGWIRLGQQVGATMILVSDSAAGDSMRYIQVEVFDPGSGGTDPYGGGDIPPDWGI</sequence>
<protein>
    <submittedName>
        <fullName evidence="1">Uncharacterized protein</fullName>
    </submittedName>
</protein>
<accession>A0A8A4TYA6</accession>
<organism evidence="1 2">
    <name type="scientific">Sulfidibacter corallicola</name>
    <dbReference type="NCBI Taxonomy" id="2818388"/>
    <lineage>
        <taxon>Bacteria</taxon>
        <taxon>Pseudomonadati</taxon>
        <taxon>Acidobacteriota</taxon>
        <taxon>Holophagae</taxon>
        <taxon>Acanthopleuribacterales</taxon>
        <taxon>Acanthopleuribacteraceae</taxon>
        <taxon>Sulfidibacter</taxon>
    </lineage>
</organism>
<name>A0A8A4TYA6_SULCO</name>
<keyword evidence="2" id="KW-1185">Reference proteome</keyword>
<evidence type="ECO:0000313" key="2">
    <source>
        <dbReference type="Proteomes" id="UP000663929"/>
    </source>
</evidence>
<reference evidence="1" key="1">
    <citation type="submission" date="2021-03" db="EMBL/GenBank/DDBJ databases">
        <title>Acanthopleuribacteraceae sp. M133.</title>
        <authorList>
            <person name="Wang G."/>
        </authorList>
    </citation>
    <scope>NUCLEOTIDE SEQUENCE</scope>
    <source>
        <strain evidence="1">M133</strain>
    </source>
</reference>
<dbReference type="Proteomes" id="UP000663929">
    <property type="component" value="Chromosome"/>
</dbReference>